<sequence length="293" mass="32819">MALHAGIIVIAILVGAGTVLVVIDTLTEYGIHRYINKLFNVCPVQTVCYGGFQRGHYQLNVTGFKFEHLPANHSSIALSHPSHRQGIFTDVNMYPDGNERFFMRLNYVQGIIGDDHGGATSPLEFRRPQADGIHYILVIITTEKYHKFARQLHFNPPILPDEMIPGAERTAYWPYGKVCHHRSCITTHGTVTIRVLDTVWKDHHQASGMPDSDRSLRSNLIIITTHVVDSTLSSLSPSLFSINDDHRSINFTLLPYILMLRVADISSSSQLVAHSSLIHILKSIISMIVFSVL</sequence>
<evidence type="ECO:0000313" key="2">
    <source>
        <dbReference type="Proteomes" id="UP000005239"/>
    </source>
</evidence>
<name>A0A2A6BCU6_PRIPA</name>
<organism evidence="1 2">
    <name type="scientific">Pristionchus pacificus</name>
    <name type="common">Parasitic nematode worm</name>
    <dbReference type="NCBI Taxonomy" id="54126"/>
    <lineage>
        <taxon>Eukaryota</taxon>
        <taxon>Metazoa</taxon>
        <taxon>Ecdysozoa</taxon>
        <taxon>Nematoda</taxon>
        <taxon>Chromadorea</taxon>
        <taxon>Rhabditida</taxon>
        <taxon>Rhabditina</taxon>
        <taxon>Diplogasteromorpha</taxon>
        <taxon>Diplogasteroidea</taxon>
        <taxon>Neodiplogasteridae</taxon>
        <taxon>Pristionchus</taxon>
    </lineage>
</organism>
<dbReference type="EnsemblMetazoa" id="PPA15913.1">
    <property type="protein sequence ID" value="PPA15913.1"/>
    <property type="gene ID" value="WBGene00105467"/>
</dbReference>
<reference evidence="1" key="2">
    <citation type="submission" date="2022-06" db="UniProtKB">
        <authorList>
            <consortium name="EnsemblMetazoa"/>
        </authorList>
    </citation>
    <scope>IDENTIFICATION</scope>
    <source>
        <strain evidence="1">PS312</strain>
    </source>
</reference>
<reference evidence="2" key="1">
    <citation type="journal article" date="2008" name="Nat. Genet.">
        <title>The Pristionchus pacificus genome provides a unique perspective on nematode lifestyle and parasitism.</title>
        <authorList>
            <person name="Dieterich C."/>
            <person name="Clifton S.W."/>
            <person name="Schuster L.N."/>
            <person name="Chinwalla A."/>
            <person name="Delehaunty K."/>
            <person name="Dinkelacker I."/>
            <person name="Fulton L."/>
            <person name="Fulton R."/>
            <person name="Godfrey J."/>
            <person name="Minx P."/>
            <person name="Mitreva M."/>
            <person name="Roeseler W."/>
            <person name="Tian H."/>
            <person name="Witte H."/>
            <person name="Yang S.P."/>
            <person name="Wilson R.K."/>
            <person name="Sommer R.J."/>
        </authorList>
    </citation>
    <scope>NUCLEOTIDE SEQUENCE [LARGE SCALE GENOMIC DNA]</scope>
    <source>
        <strain evidence="2">PS312</strain>
    </source>
</reference>
<dbReference type="Proteomes" id="UP000005239">
    <property type="component" value="Unassembled WGS sequence"/>
</dbReference>
<dbReference type="AlphaFoldDB" id="A0A2A6BCU6"/>
<proteinExistence type="predicted"/>
<accession>A0A2A6BCU6</accession>
<accession>A0A8R1YDL5</accession>
<keyword evidence="2" id="KW-1185">Reference proteome</keyword>
<evidence type="ECO:0000313" key="1">
    <source>
        <dbReference type="EnsemblMetazoa" id="PPA15913.1"/>
    </source>
</evidence>
<protein>
    <submittedName>
        <fullName evidence="1">Uncharacterized protein</fullName>
    </submittedName>
</protein>
<gene>
    <name evidence="1" type="primary">WBGene00105467</name>
</gene>